<dbReference type="RefSeq" id="WP_089218146.1">
    <property type="nucleotide sequence ID" value="NZ_FZOS01000002.1"/>
</dbReference>
<accession>A0A239CEJ4</accession>
<evidence type="ECO:0000313" key="2">
    <source>
        <dbReference type="Proteomes" id="UP000198281"/>
    </source>
</evidence>
<dbReference type="InterPro" id="IPR029032">
    <property type="entry name" value="AhpD-like"/>
</dbReference>
<reference evidence="2" key="1">
    <citation type="submission" date="2017-06" db="EMBL/GenBank/DDBJ databases">
        <authorList>
            <person name="Varghese N."/>
            <person name="Submissions S."/>
        </authorList>
    </citation>
    <scope>NUCLEOTIDE SEQUENCE [LARGE SCALE GENOMIC DNA]</scope>
    <source>
        <strain evidence="2">LNB2</strain>
    </source>
</reference>
<proteinExistence type="predicted"/>
<protein>
    <submittedName>
        <fullName evidence="1">Uncharacterized protein</fullName>
    </submittedName>
</protein>
<gene>
    <name evidence="1" type="ORF">SAMN06295912_102141</name>
</gene>
<dbReference type="AlphaFoldDB" id="A0A239CEJ4"/>
<organism evidence="1 2">
    <name type="scientific">Edaphosphingomonas laterariae</name>
    <dbReference type="NCBI Taxonomy" id="861865"/>
    <lineage>
        <taxon>Bacteria</taxon>
        <taxon>Pseudomonadati</taxon>
        <taxon>Pseudomonadota</taxon>
        <taxon>Alphaproteobacteria</taxon>
        <taxon>Sphingomonadales</taxon>
        <taxon>Rhizorhabdaceae</taxon>
        <taxon>Edaphosphingomonas</taxon>
    </lineage>
</organism>
<name>A0A239CEJ4_9SPHN</name>
<dbReference type="Gene3D" id="1.20.1290.10">
    <property type="entry name" value="AhpD-like"/>
    <property type="match status" value="1"/>
</dbReference>
<dbReference type="EMBL" id="FZOS01000002">
    <property type="protein sequence ID" value="SNS18081.1"/>
    <property type="molecule type" value="Genomic_DNA"/>
</dbReference>
<sequence>MTEDYSSVSLDDALAKAGPAAASFARLWERLWRQDHIPPELLELCRLTLARLHDDAVELAAASPAGVTVARARRDAVIAGAAFDADGFSEGDRAVLLFAEYYWTDPQSITDAVADDVKAHFGEPGLVFLIEALGCLDGRIRAARCLRAMSAHLPAKEPAYVG</sequence>
<keyword evidence="2" id="KW-1185">Reference proteome</keyword>
<dbReference type="SUPFAM" id="SSF69118">
    <property type="entry name" value="AhpD-like"/>
    <property type="match status" value="1"/>
</dbReference>
<dbReference type="Proteomes" id="UP000198281">
    <property type="component" value="Unassembled WGS sequence"/>
</dbReference>
<evidence type="ECO:0000313" key="1">
    <source>
        <dbReference type="EMBL" id="SNS18081.1"/>
    </source>
</evidence>
<dbReference type="OrthoDB" id="5732793at2"/>